<dbReference type="CDD" id="cd04164">
    <property type="entry name" value="trmE"/>
    <property type="match status" value="1"/>
</dbReference>
<feature type="binding site" evidence="10">
    <location>
        <position position="233"/>
    </location>
    <ligand>
        <name>K(+)</name>
        <dbReference type="ChEBI" id="CHEBI:29103"/>
    </ligand>
</feature>
<dbReference type="InterPro" id="IPR027368">
    <property type="entry name" value="MnmE_dom2"/>
</dbReference>
<evidence type="ECO:0000256" key="5">
    <source>
        <dbReference type="ARBA" id="ARBA00022741"/>
    </source>
</evidence>
<dbReference type="NCBIfam" id="NF003661">
    <property type="entry name" value="PRK05291.1-3"/>
    <property type="match status" value="1"/>
</dbReference>
<evidence type="ECO:0000256" key="10">
    <source>
        <dbReference type="HAMAP-Rule" id="MF_00379"/>
    </source>
</evidence>
<dbReference type="Gene3D" id="3.40.50.300">
    <property type="entry name" value="P-loop containing nucleotide triphosphate hydrolases"/>
    <property type="match status" value="1"/>
</dbReference>
<dbReference type="Pfam" id="PF12631">
    <property type="entry name" value="MnmE_helical"/>
    <property type="match status" value="1"/>
</dbReference>
<feature type="binding site" evidence="10">
    <location>
        <position position="252"/>
    </location>
    <ligand>
        <name>K(+)</name>
        <dbReference type="ChEBI" id="CHEBI:29103"/>
    </ligand>
</feature>
<dbReference type="PANTHER" id="PTHR42714">
    <property type="entry name" value="TRNA MODIFICATION GTPASE GTPBP3"/>
    <property type="match status" value="1"/>
</dbReference>
<dbReference type="NCBIfam" id="TIGR00231">
    <property type="entry name" value="small_GTP"/>
    <property type="match status" value="1"/>
</dbReference>
<evidence type="ECO:0000256" key="6">
    <source>
        <dbReference type="ARBA" id="ARBA00022801"/>
    </source>
</evidence>
<dbReference type="Proteomes" id="UP000280960">
    <property type="component" value="Chromosome"/>
</dbReference>
<dbReference type="AlphaFoldDB" id="A0A3G2R9T2"/>
<evidence type="ECO:0000256" key="8">
    <source>
        <dbReference type="ARBA" id="ARBA00022958"/>
    </source>
</evidence>
<reference evidence="14 15" key="1">
    <citation type="submission" date="2018-10" db="EMBL/GenBank/DDBJ databases">
        <authorList>
            <person name="Zhang X."/>
        </authorList>
    </citation>
    <scope>NUCLEOTIDE SEQUENCE [LARGE SCALE GENOMIC DNA]</scope>
    <source>
        <strain evidence="14 15">SK-G1</strain>
    </source>
</reference>
<dbReference type="PANTHER" id="PTHR42714:SF2">
    <property type="entry name" value="TRNA MODIFICATION GTPASE GTPBP3, MITOCHONDRIAL"/>
    <property type="match status" value="1"/>
</dbReference>
<keyword evidence="9 10" id="KW-0342">GTP-binding</keyword>
<feature type="binding site" evidence="10">
    <location>
        <position position="461"/>
    </location>
    <ligand>
        <name>(6S)-5-formyl-5,6,7,8-tetrahydrofolate</name>
        <dbReference type="ChEBI" id="CHEBI:57457"/>
    </ligand>
</feature>
<keyword evidence="3 10" id="KW-0819">tRNA processing</keyword>
<dbReference type="SUPFAM" id="SSF116878">
    <property type="entry name" value="TrmE connector domain"/>
    <property type="match status" value="1"/>
</dbReference>
<gene>
    <name evidence="10 14" type="primary">mnmE</name>
    <name evidence="10" type="synonym">trmE</name>
    <name evidence="14" type="ORF">D2962_17335</name>
</gene>
<evidence type="ECO:0000256" key="3">
    <source>
        <dbReference type="ARBA" id="ARBA00022694"/>
    </source>
</evidence>
<dbReference type="NCBIfam" id="TIGR00450">
    <property type="entry name" value="mnmE_trmE_thdF"/>
    <property type="match status" value="1"/>
</dbReference>
<feature type="binding site" evidence="10">
    <location>
        <position position="258"/>
    </location>
    <ligand>
        <name>Mg(2+)</name>
        <dbReference type="ChEBI" id="CHEBI:18420"/>
    </ligand>
</feature>
<dbReference type="KEGG" id="bacg:D2962_17335"/>
<keyword evidence="7 10" id="KW-0460">Magnesium</keyword>
<dbReference type="InterPro" id="IPR027266">
    <property type="entry name" value="TrmE/GcvT-like"/>
</dbReference>
<keyword evidence="15" id="KW-1185">Reference proteome</keyword>
<dbReference type="EMBL" id="CP033169">
    <property type="protein sequence ID" value="AYO32129.1"/>
    <property type="molecule type" value="Genomic_DNA"/>
</dbReference>
<dbReference type="FunFam" id="3.30.1360.120:FF:000003">
    <property type="entry name" value="tRNA modification GTPase MnmE"/>
    <property type="match status" value="1"/>
</dbReference>
<comment type="cofactor">
    <cofactor evidence="10">
        <name>K(+)</name>
        <dbReference type="ChEBI" id="CHEBI:29103"/>
    </cofactor>
    <text evidence="10">Binds 1 potassium ion per subunit.</text>
</comment>
<dbReference type="Pfam" id="PF01926">
    <property type="entry name" value="MMR_HSR1"/>
    <property type="match status" value="1"/>
</dbReference>
<evidence type="ECO:0000256" key="7">
    <source>
        <dbReference type="ARBA" id="ARBA00022842"/>
    </source>
</evidence>
<dbReference type="EC" id="3.6.-.-" evidence="10"/>
<keyword evidence="5 10" id="KW-0547">Nucleotide-binding</keyword>
<dbReference type="InterPro" id="IPR005225">
    <property type="entry name" value="Small_GTP-bd"/>
</dbReference>
<dbReference type="InterPro" id="IPR004520">
    <property type="entry name" value="GTPase_MnmE"/>
</dbReference>
<feature type="binding site" evidence="10">
    <location>
        <position position="254"/>
    </location>
    <ligand>
        <name>K(+)</name>
        <dbReference type="ChEBI" id="CHEBI:29103"/>
    </ligand>
</feature>
<evidence type="ECO:0000313" key="14">
    <source>
        <dbReference type="EMBL" id="AYO32129.1"/>
    </source>
</evidence>
<protein>
    <recommendedName>
        <fullName evidence="10">tRNA modification GTPase MnmE</fullName>
        <ecNumber evidence="10">3.6.-.-</ecNumber>
    </recommendedName>
</protein>
<keyword evidence="8 10" id="KW-0630">Potassium</keyword>
<comment type="subunit">
    <text evidence="10">Homodimer. Heterotetramer of two MnmE and two MnmG subunits.</text>
</comment>
<sequence length="461" mass="51654">MRVKDEDTIAAISTPLGEGGIGIVRISGEKSFDIARRIFSPKSEIKNIKSRYLYLGQIIDPEEGYPIDEVLTAFFKAPNTYTREDMVEINCHGGMTAQRKILELTIRYGARVAEPGEFTKRAFLNGRIDLSQAEAVIDVIRSKTDRALVLANRQLAGGFSEKINSIRRDLLEIMAHIEANIDFPEDDIPETDPEIIKSEIIKSKGKIEELIKNTGSSKILREGISTLILGRTNVGKSSLLNALLREERAIVTDVPGTTRDIIEEYINIKGIPVKVIDTAGIRETSDLVEKIGVERAKRYLKEAEMVLLIMDASMEITDEDRNIFEMVKDKFTIGVINKVDLPAKIDEKEVKRLLPGKKVIKISALKEQGIEELKNEIYNSIVEQIGPIDENTIIAGQRQKQALEAARNSLERAMESMKVKMPVEIIEIDIREAWEKLGEITGDTVSDDIINAIFENFCIGK</sequence>
<accession>A0A3G2R9T2</accession>
<dbReference type="PROSITE" id="PS51709">
    <property type="entry name" value="G_TRME"/>
    <property type="match status" value="1"/>
</dbReference>
<evidence type="ECO:0000256" key="4">
    <source>
        <dbReference type="ARBA" id="ARBA00022723"/>
    </source>
</evidence>
<comment type="function">
    <text evidence="10">Exhibits a very high intrinsic GTPase hydrolysis rate. Involved in the addition of a carboxymethylaminomethyl (cmnm) group at the wobble position (U34) of certain tRNAs, forming tRNA-cmnm(5)s(2)U34.</text>
</comment>
<organism evidence="14 15">
    <name type="scientific">Biomaibacter acetigenes</name>
    <dbReference type="NCBI Taxonomy" id="2316383"/>
    <lineage>
        <taxon>Bacteria</taxon>
        <taxon>Bacillati</taxon>
        <taxon>Bacillota</taxon>
        <taxon>Clostridia</taxon>
        <taxon>Thermosediminibacterales</taxon>
        <taxon>Tepidanaerobacteraceae</taxon>
        <taxon>Biomaibacter</taxon>
    </lineage>
</organism>
<feature type="domain" description="TrmE-type G" evidence="13">
    <location>
        <begin position="223"/>
        <end position="382"/>
    </location>
</feature>
<dbReference type="Gene3D" id="3.30.1360.120">
    <property type="entry name" value="Probable tRNA modification gtpase trme, domain 1"/>
    <property type="match status" value="1"/>
</dbReference>
<feature type="binding site" evidence="10">
    <location>
        <begin position="277"/>
        <end position="280"/>
    </location>
    <ligand>
        <name>GTP</name>
        <dbReference type="ChEBI" id="CHEBI:37565"/>
    </ligand>
</feature>
<comment type="similarity">
    <text evidence="1 10 11">Belongs to the TRAFAC class TrmE-Era-EngA-EngB-Septin-like GTPase superfamily. TrmE GTPase family.</text>
</comment>
<feature type="binding site" evidence="10">
    <location>
        <begin position="233"/>
        <end position="238"/>
    </location>
    <ligand>
        <name>GTP</name>
        <dbReference type="ChEBI" id="CHEBI:37565"/>
    </ligand>
</feature>
<evidence type="ECO:0000313" key="15">
    <source>
        <dbReference type="Proteomes" id="UP000280960"/>
    </source>
</evidence>
<dbReference type="InterPro" id="IPR031168">
    <property type="entry name" value="G_TrmE"/>
</dbReference>
<feature type="binding site" evidence="10">
    <location>
        <position position="25"/>
    </location>
    <ligand>
        <name>(6S)-5-formyl-5,6,7,8-tetrahydrofolate</name>
        <dbReference type="ChEBI" id="CHEBI:57457"/>
    </ligand>
</feature>
<feature type="coiled-coil region" evidence="12">
    <location>
        <begin position="393"/>
        <end position="420"/>
    </location>
</feature>
<comment type="subcellular location">
    <subcellularLocation>
        <location evidence="10">Cytoplasm</location>
    </subcellularLocation>
</comment>
<dbReference type="RefSeq" id="WP_122015689.1">
    <property type="nucleotide sequence ID" value="NZ_CP033169.1"/>
</dbReference>
<feature type="binding site" evidence="10">
    <location>
        <position position="257"/>
    </location>
    <ligand>
        <name>K(+)</name>
        <dbReference type="ChEBI" id="CHEBI:29103"/>
    </ligand>
</feature>
<keyword evidence="12" id="KW-0175">Coiled coil</keyword>
<dbReference type="GO" id="GO:0030488">
    <property type="term" value="P:tRNA methylation"/>
    <property type="evidence" value="ECO:0007669"/>
    <property type="project" value="TreeGrafter"/>
</dbReference>
<dbReference type="Pfam" id="PF10396">
    <property type="entry name" value="TrmE_N"/>
    <property type="match status" value="1"/>
</dbReference>
<dbReference type="GO" id="GO:0003924">
    <property type="term" value="F:GTPase activity"/>
    <property type="evidence" value="ECO:0007669"/>
    <property type="project" value="UniProtKB-UniRule"/>
</dbReference>
<dbReference type="InterPro" id="IPR025867">
    <property type="entry name" value="MnmE_helical"/>
</dbReference>
<dbReference type="GO" id="GO:0005829">
    <property type="term" value="C:cytosol"/>
    <property type="evidence" value="ECO:0007669"/>
    <property type="project" value="TreeGrafter"/>
</dbReference>
<evidence type="ECO:0000256" key="12">
    <source>
        <dbReference type="SAM" id="Coils"/>
    </source>
</evidence>
<dbReference type="InterPro" id="IPR027417">
    <property type="entry name" value="P-loop_NTPase"/>
</dbReference>
<dbReference type="Gene3D" id="1.20.120.430">
    <property type="entry name" value="tRNA modification GTPase MnmE domain 2"/>
    <property type="match status" value="1"/>
</dbReference>
<keyword evidence="4 10" id="KW-0479">Metal-binding</keyword>
<evidence type="ECO:0000256" key="9">
    <source>
        <dbReference type="ARBA" id="ARBA00023134"/>
    </source>
</evidence>
<dbReference type="CDD" id="cd14858">
    <property type="entry name" value="TrmE_N"/>
    <property type="match status" value="1"/>
</dbReference>
<keyword evidence="2 10" id="KW-0963">Cytoplasm</keyword>
<evidence type="ECO:0000256" key="1">
    <source>
        <dbReference type="ARBA" id="ARBA00011043"/>
    </source>
</evidence>
<comment type="caution">
    <text evidence="10">Lacks conserved residue(s) required for the propagation of feature annotation.</text>
</comment>
<dbReference type="InterPro" id="IPR006073">
    <property type="entry name" value="GTP-bd"/>
</dbReference>
<dbReference type="InterPro" id="IPR018948">
    <property type="entry name" value="GTP-bd_TrmE_N"/>
</dbReference>
<proteinExistence type="inferred from homology"/>
<feature type="binding site" evidence="10">
    <location>
        <position position="88"/>
    </location>
    <ligand>
        <name>(6S)-5-formyl-5,6,7,8-tetrahydrofolate</name>
        <dbReference type="ChEBI" id="CHEBI:57457"/>
    </ligand>
</feature>
<feature type="binding site" evidence="10">
    <location>
        <position position="127"/>
    </location>
    <ligand>
        <name>(6S)-5-formyl-5,6,7,8-tetrahydrofolate</name>
        <dbReference type="ChEBI" id="CHEBI:57457"/>
    </ligand>
</feature>
<evidence type="ECO:0000259" key="13">
    <source>
        <dbReference type="PROSITE" id="PS51709"/>
    </source>
</evidence>
<dbReference type="GO" id="GO:0005525">
    <property type="term" value="F:GTP binding"/>
    <property type="evidence" value="ECO:0007669"/>
    <property type="project" value="UniProtKB-UniRule"/>
</dbReference>
<dbReference type="GO" id="GO:0002098">
    <property type="term" value="P:tRNA wobble uridine modification"/>
    <property type="evidence" value="ECO:0007669"/>
    <property type="project" value="TreeGrafter"/>
</dbReference>
<dbReference type="GO" id="GO:0042802">
    <property type="term" value="F:identical protein binding"/>
    <property type="evidence" value="ECO:0007669"/>
    <property type="project" value="UniProtKB-ARBA"/>
</dbReference>
<dbReference type="HAMAP" id="MF_00379">
    <property type="entry name" value="GTPase_MnmE"/>
    <property type="match status" value="1"/>
</dbReference>
<keyword evidence="6 10" id="KW-0378">Hydrolase</keyword>
<evidence type="ECO:0000256" key="2">
    <source>
        <dbReference type="ARBA" id="ARBA00022490"/>
    </source>
</evidence>
<evidence type="ECO:0000256" key="11">
    <source>
        <dbReference type="RuleBase" id="RU003313"/>
    </source>
</evidence>
<feature type="binding site" evidence="10">
    <location>
        <position position="237"/>
    </location>
    <ligand>
        <name>Mg(2+)</name>
        <dbReference type="ChEBI" id="CHEBI:18420"/>
    </ligand>
</feature>
<name>A0A3G2R9T2_9FIRM</name>
<dbReference type="GO" id="GO:0046872">
    <property type="term" value="F:metal ion binding"/>
    <property type="evidence" value="ECO:0007669"/>
    <property type="project" value="UniProtKB-KW"/>
</dbReference>
<dbReference type="SUPFAM" id="SSF52540">
    <property type="entry name" value="P-loop containing nucleoside triphosphate hydrolases"/>
    <property type="match status" value="1"/>
</dbReference>
<feature type="binding site" evidence="10">
    <location>
        <begin position="252"/>
        <end position="258"/>
    </location>
    <ligand>
        <name>GTP</name>
        <dbReference type="ChEBI" id="CHEBI:37565"/>
    </ligand>
</feature>
<dbReference type="FunFam" id="3.40.50.300:FF:000494">
    <property type="entry name" value="tRNA modification GTPase MnmE"/>
    <property type="match status" value="1"/>
</dbReference>